<dbReference type="Proteomes" id="UP000298173">
    <property type="component" value="Unassembled WGS sequence"/>
</dbReference>
<dbReference type="InterPro" id="IPR036388">
    <property type="entry name" value="WH-like_DNA-bd_sf"/>
</dbReference>
<proteinExistence type="predicted"/>
<dbReference type="OrthoDB" id="162531at2"/>
<gene>
    <name evidence="2" type="ORF">E3O06_05590</name>
</gene>
<feature type="domain" description="HTH marR-type" evidence="1">
    <location>
        <begin position="1"/>
        <end position="143"/>
    </location>
</feature>
<reference evidence="2 3" key="1">
    <citation type="submission" date="2019-03" db="EMBL/GenBank/DDBJ databases">
        <title>Genomics of glacier-inhabiting Cryobacterium strains.</title>
        <authorList>
            <person name="Liu Q."/>
            <person name="Xin Y.-H."/>
        </authorList>
    </citation>
    <scope>NUCLEOTIDE SEQUENCE [LARGE SCALE GENOMIC DNA]</scope>
    <source>
        <strain evidence="2 3">HLT2-23</strain>
    </source>
</reference>
<protein>
    <submittedName>
        <fullName evidence="2">MarR family transcriptional regulator</fullName>
    </submittedName>
</protein>
<dbReference type="InterPro" id="IPR036390">
    <property type="entry name" value="WH_DNA-bd_sf"/>
</dbReference>
<dbReference type="Pfam" id="PF01047">
    <property type="entry name" value="MarR"/>
    <property type="match status" value="1"/>
</dbReference>
<dbReference type="Gene3D" id="1.10.10.10">
    <property type="entry name" value="Winged helix-like DNA-binding domain superfamily/Winged helix DNA-binding domain"/>
    <property type="match status" value="1"/>
</dbReference>
<dbReference type="GO" id="GO:0006950">
    <property type="term" value="P:response to stress"/>
    <property type="evidence" value="ECO:0007669"/>
    <property type="project" value="TreeGrafter"/>
</dbReference>
<evidence type="ECO:0000313" key="2">
    <source>
        <dbReference type="EMBL" id="TFB75298.1"/>
    </source>
</evidence>
<dbReference type="EMBL" id="SOEY01000008">
    <property type="protein sequence ID" value="TFB75298.1"/>
    <property type="molecule type" value="Genomic_DNA"/>
</dbReference>
<evidence type="ECO:0000313" key="3">
    <source>
        <dbReference type="Proteomes" id="UP000298173"/>
    </source>
</evidence>
<dbReference type="RefSeq" id="WP_134501985.1">
    <property type="nucleotide sequence ID" value="NZ_SOEY01000008.1"/>
</dbReference>
<dbReference type="InterPro" id="IPR000835">
    <property type="entry name" value="HTH_MarR-typ"/>
</dbReference>
<dbReference type="GO" id="GO:0003700">
    <property type="term" value="F:DNA-binding transcription factor activity"/>
    <property type="evidence" value="ECO:0007669"/>
    <property type="project" value="InterPro"/>
</dbReference>
<dbReference type="InterPro" id="IPR039422">
    <property type="entry name" value="MarR/SlyA-like"/>
</dbReference>
<dbReference type="PANTHER" id="PTHR33164">
    <property type="entry name" value="TRANSCRIPTIONAL REGULATOR, MARR FAMILY"/>
    <property type="match status" value="1"/>
</dbReference>
<dbReference type="PANTHER" id="PTHR33164:SF43">
    <property type="entry name" value="HTH-TYPE TRANSCRIPTIONAL REPRESSOR YETL"/>
    <property type="match status" value="1"/>
</dbReference>
<dbReference type="SMART" id="SM00347">
    <property type="entry name" value="HTH_MARR"/>
    <property type="match status" value="1"/>
</dbReference>
<dbReference type="AlphaFoldDB" id="A0A4R8V0C7"/>
<dbReference type="PROSITE" id="PS50995">
    <property type="entry name" value="HTH_MARR_2"/>
    <property type="match status" value="1"/>
</dbReference>
<accession>A0A4R8V0C7</accession>
<evidence type="ECO:0000259" key="1">
    <source>
        <dbReference type="PROSITE" id="PS50995"/>
    </source>
</evidence>
<organism evidence="2 3">
    <name type="scientific">Cryobacterium glaciale</name>
    <dbReference type="NCBI Taxonomy" id="1259145"/>
    <lineage>
        <taxon>Bacteria</taxon>
        <taxon>Bacillati</taxon>
        <taxon>Actinomycetota</taxon>
        <taxon>Actinomycetes</taxon>
        <taxon>Micrococcales</taxon>
        <taxon>Microbacteriaceae</taxon>
        <taxon>Cryobacterium</taxon>
    </lineage>
</organism>
<comment type="caution">
    <text evidence="2">The sequence shown here is derived from an EMBL/GenBank/DDBJ whole genome shotgun (WGS) entry which is preliminary data.</text>
</comment>
<dbReference type="SUPFAM" id="SSF46785">
    <property type="entry name" value="Winged helix' DNA-binding domain"/>
    <property type="match status" value="1"/>
</dbReference>
<name>A0A4R8V0C7_9MICO</name>
<sequence length="158" mass="16848">MDDANNLVRTQECLSIPALVFLRAMDHNRSQVAAEIGVSSSELRALSRVAEAGSITPKLLAKSLEMTTGAVTAISSHLVALNMLTRVPHPHDRRSLLLELTPAAQVTAARLQNEFQVLFAHAARNVTPEDQTRLGSLLTSMAVIIASDSEATPAGPTT</sequence>
<keyword evidence="3" id="KW-1185">Reference proteome</keyword>